<evidence type="ECO:0000256" key="3">
    <source>
        <dbReference type="ARBA" id="ARBA00022475"/>
    </source>
</evidence>
<dbReference type="AlphaFoldDB" id="A0A0A5HPV2"/>
<comment type="similarity">
    <text evidence="7">Belongs to the binding-protein-dependent transport system permease family.</text>
</comment>
<dbReference type="PANTHER" id="PTHR43744">
    <property type="entry name" value="ABC TRANSPORTER PERMEASE PROTEIN MG189-RELATED-RELATED"/>
    <property type="match status" value="1"/>
</dbReference>
<gene>
    <name evidence="9" type="ORF">N784_08335</name>
</gene>
<reference evidence="9 10" key="1">
    <citation type="submission" date="2013-08" db="EMBL/GenBank/DDBJ databases">
        <authorList>
            <person name="Huang J."/>
            <person name="Wang G."/>
        </authorList>
    </citation>
    <scope>NUCLEOTIDE SEQUENCE [LARGE SCALE GENOMIC DNA]</scope>
    <source>
        <strain evidence="9 10">JSM 072002</strain>
    </source>
</reference>
<dbReference type="Gene3D" id="1.10.3720.10">
    <property type="entry name" value="MetI-like"/>
    <property type="match status" value="1"/>
</dbReference>
<dbReference type="CDD" id="cd06261">
    <property type="entry name" value="TM_PBP2"/>
    <property type="match status" value="1"/>
</dbReference>
<dbReference type="PROSITE" id="PS50928">
    <property type="entry name" value="ABC_TM1"/>
    <property type="match status" value="1"/>
</dbReference>
<feature type="transmembrane region" description="Helical" evidence="7">
    <location>
        <begin position="98"/>
        <end position="119"/>
    </location>
</feature>
<keyword evidence="2 7" id="KW-0813">Transport</keyword>
<keyword evidence="4 7" id="KW-0812">Transmembrane</keyword>
<dbReference type="RefSeq" id="WP_036835269.1">
    <property type="nucleotide sequence ID" value="NZ_AVPG01000020.1"/>
</dbReference>
<evidence type="ECO:0000313" key="10">
    <source>
        <dbReference type="Proteomes" id="UP000030401"/>
    </source>
</evidence>
<feature type="transmembrane region" description="Helical" evidence="7">
    <location>
        <begin position="7"/>
        <end position="29"/>
    </location>
</feature>
<feature type="transmembrane region" description="Helical" evidence="7">
    <location>
        <begin position="233"/>
        <end position="254"/>
    </location>
</feature>
<sequence>MIHVFSTACIILLSFVWIIPLMWSISIAFRPANDVYKGLFDISGITFENFVNAWNEAPFGSYYIATIIIVVGILCVQLVTSVLAAYAFARLEFLGKNVLFVLFIVQLMIPADVLIAPNYEIISDFGLIDTKIAVMLPYFASAFSIFLLRQTFKQVPIEFDESAKMEGASMWNILTKIYIPMAKPTLTALTLTVGSFHWNNYLWPLIVTNSEENRPLTVGLSVFSASSESGANWATVTAGMLFVILPLLIAFIIFQRQFINSFMHAGLK</sequence>
<dbReference type="InterPro" id="IPR000515">
    <property type="entry name" value="MetI-like"/>
</dbReference>
<accession>A0A0A5HPV2</accession>
<evidence type="ECO:0000313" key="9">
    <source>
        <dbReference type="EMBL" id="KGX85662.1"/>
    </source>
</evidence>
<feature type="transmembrane region" description="Helical" evidence="7">
    <location>
        <begin position="62"/>
        <end position="86"/>
    </location>
</feature>
<keyword evidence="6 7" id="KW-0472">Membrane</keyword>
<dbReference type="eggNOG" id="COG0395">
    <property type="taxonomic scope" value="Bacteria"/>
</dbReference>
<name>A0A0A5HPV2_9BACI</name>
<feature type="transmembrane region" description="Helical" evidence="7">
    <location>
        <begin position="177"/>
        <end position="198"/>
    </location>
</feature>
<protein>
    <submittedName>
        <fullName evidence="9">ABC transporter permease</fullName>
    </submittedName>
</protein>
<keyword evidence="5 7" id="KW-1133">Transmembrane helix</keyword>
<feature type="domain" description="ABC transmembrane type-1" evidence="8">
    <location>
        <begin position="63"/>
        <end position="254"/>
    </location>
</feature>
<dbReference type="SUPFAM" id="SSF161098">
    <property type="entry name" value="MetI-like"/>
    <property type="match status" value="1"/>
</dbReference>
<dbReference type="GO" id="GO:0055085">
    <property type="term" value="P:transmembrane transport"/>
    <property type="evidence" value="ECO:0007669"/>
    <property type="project" value="InterPro"/>
</dbReference>
<organism evidence="9 10">
    <name type="scientific">Pontibacillus litoralis JSM 072002</name>
    <dbReference type="NCBI Taxonomy" id="1385512"/>
    <lineage>
        <taxon>Bacteria</taxon>
        <taxon>Bacillati</taxon>
        <taxon>Bacillota</taxon>
        <taxon>Bacilli</taxon>
        <taxon>Bacillales</taxon>
        <taxon>Bacillaceae</taxon>
        <taxon>Pontibacillus</taxon>
    </lineage>
</organism>
<evidence type="ECO:0000256" key="5">
    <source>
        <dbReference type="ARBA" id="ARBA00022989"/>
    </source>
</evidence>
<evidence type="ECO:0000256" key="1">
    <source>
        <dbReference type="ARBA" id="ARBA00004651"/>
    </source>
</evidence>
<evidence type="ECO:0000259" key="8">
    <source>
        <dbReference type="PROSITE" id="PS50928"/>
    </source>
</evidence>
<feature type="transmembrane region" description="Helical" evidence="7">
    <location>
        <begin position="125"/>
        <end position="148"/>
    </location>
</feature>
<comment type="caution">
    <text evidence="9">The sequence shown here is derived from an EMBL/GenBank/DDBJ whole genome shotgun (WGS) entry which is preliminary data.</text>
</comment>
<dbReference type="GO" id="GO:0005886">
    <property type="term" value="C:plasma membrane"/>
    <property type="evidence" value="ECO:0007669"/>
    <property type="project" value="UniProtKB-SubCell"/>
</dbReference>
<dbReference type="EMBL" id="AVPG01000020">
    <property type="protein sequence ID" value="KGX85662.1"/>
    <property type="molecule type" value="Genomic_DNA"/>
</dbReference>
<dbReference type="Proteomes" id="UP000030401">
    <property type="component" value="Unassembled WGS sequence"/>
</dbReference>
<evidence type="ECO:0000256" key="4">
    <source>
        <dbReference type="ARBA" id="ARBA00022692"/>
    </source>
</evidence>
<evidence type="ECO:0000256" key="6">
    <source>
        <dbReference type="ARBA" id="ARBA00023136"/>
    </source>
</evidence>
<evidence type="ECO:0000256" key="2">
    <source>
        <dbReference type="ARBA" id="ARBA00022448"/>
    </source>
</evidence>
<dbReference type="InterPro" id="IPR035906">
    <property type="entry name" value="MetI-like_sf"/>
</dbReference>
<keyword evidence="3" id="KW-1003">Cell membrane</keyword>
<evidence type="ECO:0000256" key="7">
    <source>
        <dbReference type="RuleBase" id="RU363032"/>
    </source>
</evidence>
<dbReference type="PANTHER" id="PTHR43744:SF3">
    <property type="entry name" value="LACTOSE TRANSPORT SYSTEM PERMEASE PROTEIN LACG"/>
    <property type="match status" value="1"/>
</dbReference>
<keyword evidence="10" id="KW-1185">Reference proteome</keyword>
<comment type="subcellular location">
    <subcellularLocation>
        <location evidence="1 7">Cell membrane</location>
        <topology evidence="1 7">Multi-pass membrane protein</topology>
    </subcellularLocation>
</comment>
<dbReference type="Pfam" id="PF00528">
    <property type="entry name" value="BPD_transp_1"/>
    <property type="match status" value="1"/>
</dbReference>
<proteinExistence type="inferred from homology"/>
<dbReference type="STRING" id="1385512.N784_08335"/>